<evidence type="ECO:0000256" key="3">
    <source>
        <dbReference type="ARBA" id="ARBA00023251"/>
    </source>
</evidence>
<sequence>MNFKIQNILSILFLFSLQQLFAQSVDERNNRAVFNRIEYFINAEQPDSIYELAAPVFKQQITKEQLSGILIQLFSLGKVKNATQYDFNKGIAKYKTEFEKETLSIVLGIDSNMQYHTLAFQPYSAPKEAAVDTSKKEIIANVAPKNPLDNFVDSVARNYAKQGSAQALAVAIIHKNKINTFFYGETDKGNNTLPDANTLFEIGSISKTFTASLLAEMVNKGQVKLEDSIAKYLPDSVAQNPAIQKITFRSLANHTSGLPRLAENWKAATKFSENDPYAAYDRKLLFGYLKNHQTKEETESKYEYSNLGFGLLGELLSIIAKKPYMTMVKESILTPLEMTTTVDKIDPKIKNFAPPHDDAGNKVSFWNFQSMAGAGALKSSLNDMLRYTIAQLTYPETDIQKAMNLTKQFTFFVPPNSDIGLAWHINMLEGVNYYFHNGGTAGSSSFLGFVPDEKAVVIILSNSAKDVTETGTVLLEKVLTTP</sequence>
<comment type="similarity">
    <text evidence="4">Belongs to the beta-lactamase family.</text>
</comment>
<evidence type="ECO:0000256" key="6">
    <source>
        <dbReference type="SAM" id="SignalP"/>
    </source>
</evidence>
<reference evidence="9" key="1">
    <citation type="journal article" date="2019" name="Int. J. Syst. Evol. Microbiol.">
        <title>The Global Catalogue of Microorganisms (GCM) 10K type strain sequencing project: providing services to taxonomists for standard genome sequencing and annotation.</title>
        <authorList>
            <consortium name="The Broad Institute Genomics Platform"/>
            <consortium name="The Broad Institute Genome Sequencing Center for Infectious Disease"/>
            <person name="Wu L."/>
            <person name="Ma J."/>
        </authorList>
    </citation>
    <scope>NUCLEOTIDE SEQUENCE [LARGE SCALE GENOMIC DNA]</scope>
    <source>
        <strain evidence="9">JCM 16704</strain>
    </source>
</reference>
<dbReference type="InterPro" id="IPR001466">
    <property type="entry name" value="Beta-lactam-related"/>
</dbReference>
<dbReference type="InterPro" id="IPR012338">
    <property type="entry name" value="Beta-lactam/transpept-like"/>
</dbReference>
<dbReference type="EMBL" id="BAAAZI010000015">
    <property type="protein sequence ID" value="GAA4147778.1"/>
    <property type="molecule type" value="Genomic_DNA"/>
</dbReference>
<gene>
    <name evidence="8" type="ORF">GCM10022216_34100</name>
</gene>
<dbReference type="PANTHER" id="PTHR22935">
    <property type="entry name" value="PENICILLIN-BINDING PROTEIN"/>
    <property type="match status" value="1"/>
</dbReference>
<evidence type="ECO:0000313" key="9">
    <source>
        <dbReference type="Proteomes" id="UP001500101"/>
    </source>
</evidence>
<evidence type="ECO:0000256" key="5">
    <source>
        <dbReference type="RuleBase" id="RU361140"/>
    </source>
</evidence>
<dbReference type="SUPFAM" id="SSF56601">
    <property type="entry name" value="beta-lactamase/transpeptidase-like"/>
    <property type="match status" value="1"/>
</dbReference>
<comment type="similarity">
    <text evidence="1 5">Belongs to the class-C beta-lactamase family.</text>
</comment>
<dbReference type="EC" id="3.5.2.6" evidence="5"/>
<evidence type="ECO:0000256" key="2">
    <source>
        <dbReference type="ARBA" id="ARBA00022801"/>
    </source>
</evidence>
<evidence type="ECO:0000313" key="8">
    <source>
        <dbReference type="EMBL" id="GAA4147778.1"/>
    </source>
</evidence>
<organism evidence="8 9">
    <name type="scientific">Sphingobacterium kyonggiense</name>
    <dbReference type="NCBI Taxonomy" id="714075"/>
    <lineage>
        <taxon>Bacteria</taxon>
        <taxon>Pseudomonadati</taxon>
        <taxon>Bacteroidota</taxon>
        <taxon>Sphingobacteriia</taxon>
        <taxon>Sphingobacteriales</taxon>
        <taxon>Sphingobacteriaceae</taxon>
        <taxon>Sphingobacterium</taxon>
    </lineage>
</organism>
<feature type="domain" description="Beta-lactamase-related" evidence="7">
    <location>
        <begin position="152"/>
        <end position="466"/>
    </location>
</feature>
<dbReference type="PROSITE" id="PS00336">
    <property type="entry name" value="BETA_LACTAMASE_C"/>
    <property type="match status" value="1"/>
</dbReference>
<dbReference type="PANTHER" id="PTHR22935:SF95">
    <property type="entry name" value="BETA-LACTAMASE-LIKE 1-RELATED"/>
    <property type="match status" value="1"/>
</dbReference>
<dbReference type="Pfam" id="PF00144">
    <property type="entry name" value="Beta-lactamase"/>
    <property type="match status" value="1"/>
</dbReference>
<keyword evidence="2 5" id="KW-0378">Hydrolase</keyword>
<dbReference type="InterPro" id="IPR001586">
    <property type="entry name" value="Beta-lactam_class-C_AS"/>
</dbReference>
<protein>
    <recommendedName>
        <fullName evidence="5">Beta-lactamase</fullName>
        <ecNumber evidence="5">3.5.2.6</ecNumber>
    </recommendedName>
</protein>
<keyword evidence="9" id="KW-1185">Reference proteome</keyword>
<dbReference type="InterPro" id="IPR051478">
    <property type="entry name" value="Beta-lactamase-like_AB/R"/>
</dbReference>
<evidence type="ECO:0000256" key="4">
    <source>
        <dbReference type="ARBA" id="ARBA00038473"/>
    </source>
</evidence>
<comment type="catalytic activity">
    <reaction evidence="5">
        <text>a beta-lactam + H2O = a substituted beta-amino acid</text>
        <dbReference type="Rhea" id="RHEA:20401"/>
        <dbReference type="ChEBI" id="CHEBI:15377"/>
        <dbReference type="ChEBI" id="CHEBI:35627"/>
        <dbReference type="ChEBI" id="CHEBI:140347"/>
        <dbReference type="EC" id="3.5.2.6"/>
    </reaction>
</comment>
<keyword evidence="6" id="KW-0732">Signal</keyword>
<comment type="caution">
    <text evidence="8">The sequence shown here is derived from an EMBL/GenBank/DDBJ whole genome shotgun (WGS) entry which is preliminary data.</text>
</comment>
<dbReference type="Gene3D" id="3.40.710.10">
    <property type="entry name" value="DD-peptidase/beta-lactamase superfamily"/>
    <property type="match status" value="1"/>
</dbReference>
<keyword evidence="3 5" id="KW-0046">Antibiotic resistance</keyword>
<accession>A0ABP7Z5M6</accession>
<proteinExistence type="inferred from homology"/>
<name>A0ABP7Z5M6_9SPHI</name>
<evidence type="ECO:0000256" key="1">
    <source>
        <dbReference type="ARBA" id="ARBA00007840"/>
    </source>
</evidence>
<dbReference type="RefSeq" id="WP_344675940.1">
    <property type="nucleotide sequence ID" value="NZ_BAAAZI010000015.1"/>
</dbReference>
<feature type="signal peptide" evidence="6">
    <location>
        <begin position="1"/>
        <end position="22"/>
    </location>
</feature>
<feature type="chain" id="PRO_5046775427" description="Beta-lactamase" evidence="6">
    <location>
        <begin position="23"/>
        <end position="482"/>
    </location>
</feature>
<dbReference type="Proteomes" id="UP001500101">
    <property type="component" value="Unassembled WGS sequence"/>
</dbReference>
<evidence type="ECO:0000259" key="7">
    <source>
        <dbReference type="Pfam" id="PF00144"/>
    </source>
</evidence>